<accession>A0A2V1AS07</accession>
<sequence>MESLSESSAPQSVILNDYKLAVKFFMNKDFEKSYQIISKLHNVAYRNFAKGTISEEVFIKIVTLYLTELGLLLNSKDAASSFQLSRKEKKELIGKLRSSSYLDSLHEIYGSVRKVPSELLYQVFLVNYSCQHEIKQNDERFLVKQFDNLYSMLDFHGKADDKYLKRLVDMYIFNVLPDADDFYKAQDLVDSNPLVDTEKGRKRIKELKEVKKQEKKLKDKQAKEREAQEAQRLADEQAKKKAEQENANLKYKSLKQIKREHENSEELERQGRSPPTTGDGKSSIQQLRHRLEYLMRLTQRFCEKNYPSHCPAFHSYKKNQCA</sequence>
<proteinExistence type="predicted"/>
<evidence type="ECO:0000256" key="1">
    <source>
        <dbReference type="SAM" id="MobiDB-lite"/>
    </source>
</evidence>
<dbReference type="AlphaFoldDB" id="A0A2V1AS07"/>
<gene>
    <name evidence="2" type="ORF">CXQ85_003576</name>
</gene>
<keyword evidence="3" id="KW-1185">Reference proteome</keyword>
<protein>
    <submittedName>
        <fullName evidence="2">Uncharacterized protein</fullName>
    </submittedName>
</protein>
<dbReference type="OrthoDB" id="3981028at2759"/>
<feature type="compositionally biased region" description="Basic and acidic residues" evidence="1">
    <location>
        <begin position="257"/>
        <end position="271"/>
    </location>
</feature>
<feature type="compositionally biased region" description="Basic and acidic residues" evidence="1">
    <location>
        <begin position="212"/>
        <end position="244"/>
    </location>
</feature>
<evidence type="ECO:0000313" key="3">
    <source>
        <dbReference type="Proteomes" id="UP000244309"/>
    </source>
</evidence>
<organism evidence="2 3">
    <name type="scientific">Candidozyma haemuli</name>
    <dbReference type="NCBI Taxonomy" id="45357"/>
    <lineage>
        <taxon>Eukaryota</taxon>
        <taxon>Fungi</taxon>
        <taxon>Dikarya</taxon>
        <taxon>Ascomycota</taxon>
        <taxon>Saccharomycotina</taxon>
        <taxon>Pichiomycetes</taxon>
        <taxon>Metschnikowiaceae</taxon>
        <taxon>Candidozyma</taxon>
    </lineage>
</organism>
<feature type="compositionally biased region" description="Polar residues" evidence="1">
    <location>
        <begin position="273"/>
        <end position="285"/>
    </location>
</feature>
<dbReference type="GeneID" id="37008906"/>
<name>A0A2V1AS07_9ASCO</name>
<dbReference type="STRING" id="45357.A0A2V1AS07"/>
<reference evidence="2 3" key="1">
    <citation type="submission" date="2017-12" db="EMBL/GenBank/DDBJ databases">
        <title>Genome Sequence of a Multidrug-Resistant Candida haemulonii Isolate from a Patient with Chronic Leg Ulcers in Israel.</title>
        <authorList>
            <person name="Chow N.A."/>
            <person name="Gade L."/>
            <person name="Batra D."/>
            <person name="Rowe L.A."/>
            <person name="Ben-Ami R."/>
            <person name="Loparev V.N."/>
            <person name="Litvintseva A.P."/>
        </authorList>
    </citation>
    <scope>NUCLEOTIDE SEQUENCE [LARGE SCALE GENOMIC DNA]</scope>
    <source>
        <strain evidence="2 3">B11899</strain>
    </source>
</reference>
<feature type="region of interest" description="Disordered" evidence="1">
    <location>
        <begin position="212"/>
        <end position="285"/>
    </location>
</feature>
<evidence type="ECO:0000313" key="2">
    <source>
        <dbReference type="EMBL" id="PVH19721.1"/>
    </source>
</evidence>
<dbReference type="RefSeq" id="XP_025340661.1">
    <property type="nucleotide sequence ID" value="XM_025487213.1"/>
</dbReference>
<dbReference type="EMBL" id="PKFO01000002">
    <property type="protein sequence ID" value="PVH19721.1"/>
    <property type="molecule type" value="Genomic_DNA"/>
</dbReference>
<dbReference type="VEuPathDB" id="FungiDB:CXQ85_003576"/>
<comment type="caution">
    <text evidence="2">The sequence shown here is derived from an EMBL/GenBank/DDBJ whole genome shotgun (WGS) entry which is preliminary data.</text>
</comment>
<dbReference type="Proteomes" id="UP000244309">
    <property type="component" value="Unassembled WGS sequence"/>
</dbReference>